<keyword evidence="5" id="KW-1185">Reference proteome</keyword>
<feature type="region of interest" description="Disordered" evidence="2">
    <location>
        <begin position="165"/>
        <end position="198"/>
    </location>
</feature>
<evidence type="ECO:0000259" key="3">
    <source>
        <dbReference type="Pfam" id="PF01734"/>
    </source>
</evidence>
<reference evidence="5" key="1">
    <citation type="journal article" date="2019" name="Int. J. Syst. Evol. Microbiol.">
        <title>The Global Catalogue of Microorganisms (GCM) 10K type strain sequencing project: providing services to taxonomists for standard genome sequencing and annotation.</title>
        <authorList>
            <consortium name="The Broad Institute Genomics Platform"/>
            <consortium name="The Broad Institute Genome Sequencing Center for Infectious Disease"/>
            <person name="Wu L."/>
            <person name="Ma J."/>
        </authorList>
    </citation>
    <scope>NUCLEOTIDE SEQUENCE [LARGE SCALE GENOMIC DNA]</scope>
    <source>
        <strain evidence="5">CCUG 36956</strain>
    </source>
</reference>
<name>A0ABW1JUK1_9NOCA</name>
<evidence type="ECO:0000313" key="4">
    <source>
        <dbReference type="EMBL" id="MFC6013151.1"/>
    </source>
</evidence>
<dbReference type="Pfam" id="PF01734">
    <property type="entry name" value="Patatin"/>
    <property type="match status" value="1"/>
</dbReference>
<organism evidence="4 5">
    <name type="scientific">Nocardia lasii</name>
    <dbReference type="NCBI Taxonomy" id="1616107"/>
    <lineage>
        <taxon>Bacteria</taxon>
        <taxon>Bacillati</taxon>
        <taxon>Actinomycetota</taxon>
        <taxon>Actinomycetes</taxon>
        <taxon>Mycobacteriales</taxon>
        <taxon>Nocardiaceae</taxon>
        <taxon>Nocardia</taxon>
    </lineage>
</organism>
<evidence type="ECO:0000256" key="1">
    <source>
        <dbReference type="ARBA" id="ARBA00023098"/>
    </source>
</evidence>
<accession>A0ABW1JUK1</accession>
<feature type="domain" description="PNPLA" evidence="3">
    <location>
        <begin position="8"/>
        <end position="241"/>
    </location>
</feature>
<gene>
    <name evidence="4" type="ORF">ACFP3H_19010</name>
</gene>
<sequence length="348" mass="35019">MTLRRGVAIGCGGVLGFAWTAVALDAVEHALDWDVRTADALIGTSAGAELVAALGSGRTPTDLLAALDGAPDADPVLSAHLAVDPGKFPPLPALGLPAFGLIGAGVRGRSPYTALAGLLPRGRGDAGWLRSFGDALAGPNGWVNHPATWIVGADAATGERVAFGADGTGHNPATAKNGSAAPNPGTVGGPEANVASTRSADPTVGLGDAIAASWAIPGWFPPVRIGAKSYVDGGSVSSASADLLVPLELDEVVVIAPMTSQGGASGAGLDRVERLLRAQMTRVLDREVAVLRAAGTRVIRVEPGPEELAAMGPNFMDSARRPATIAAARRSLPDRVAEALDTSPGQLA</sequence>
<proteinExistence type="predicted"/>
<keyword evidence="1" id="KW-0443">Lipid metabolism</keyword>
<dbReference type="InterPro" id="IPR016035">
    <property type="entry name" value="Acyl_Trfase/lysoPLipase"/>
</dbReference>
<dbReference type="SUPFAM" id="SSF52151">
    <property type="entry name" value="FabD/lysophospholipase-like"/>
    <property type="match status" value="1"/>
</dbReference>
<dbReference type="InterPro" id="IPR002641">
    <property type="entry name" value="PNPLA_dom"/>
</dbReference>
<dbReference type="Gene3D" id="3.40.1090.10">
    <property type="entry name" value="Cytosolic phospholipase A2 catalytic domain"/>
    <property type="match status" value="1"/>
</dbReference>
<dbReference type="EMBL" id="JBHSQN010000013">
    <property type="protein sequence ID" value="MFC6013151.1"/>
    <property type="molecule type" value="Genomic_DNA"/>
</dbReference>
<dbReference type="RefSeq" id="WP_378607897.1">
    <property type="nucleotide sequence ID" value="NZ_JBHSQN010000013.1"/>
</dbReference>
<comment type="caution">
    <text evidence="4">The sequence shown here is derived from an EMBL/GenBank/DDBJ whole genome shotgun (WGS) entry which is preliminary data.</text>
</comment>
<evidence type="ECO:0000313" key="5">
    <source>
        <dbReference type="Proteomes" id="UP001596223"/>
    </source>
</evidence>
<protein>
    <submittedName>
        <fullName evidence="4">Patatin-like phospholipase family protein</fullName>
    </submittedName>
</protein>
<evidence type="ECO:0000256" key="2">
    <source>
        <dbReference type="SAM" id="MobiDB-lite"/>
    </source>
</evidence>
<dbReference type="Proteomes" id="UP001596223">
    <property type="component" value="Unassembled WGS sequence"/>
</dbReference>